<gene>
    <name evidence="3" type="ORF">PAC_15833</name>
</gene>
<dbReference type="GO" id="GO:0019748">
    <property type="term" value="P:secondary metabolic process"/>
    <property type="evidence" value="ECO:0007669"/>
    <property type="project" value="TreeGrafter"/>
</dbReference>
<feature type="domain" description="AMP-dependent synthetase/ligase" evidence="1">
    <location>
        <begin position="36"/>
        <end position="399"/>
    </location>
</feature>
<dbReference type="InterPro" id="IPR020845">
    <property type="entry name" value="AMP-binding_CS"/>
</dbReference>
<dbReference type="InterPro" id="IPR045851">
    <property type="entry name" value="AMP-bd_C_sf"/>
</dbReference>
<dbReference type="GO" id="GO:0016405">
    <property type="term" value="F:CoA-ligase activity"/>
    <property type="evidence" value="ECO:0007669"/>
    <property type="project" value="TreeGrafter"/>
</dbReference>
<organism evidence="3 4">
    <name type="scientific">Phialocephala subalpina</name>
    <dbReference type="NCBI Taxonomy" id="576137"/>
    <lineage>
        <taxon>Eukaryota</taxon>
        <taxon>Fungi</taxon>
        <taxon>Dikarya</taxon>
        <taxon>Ascomycota</taxon>
        <taxon>Pezizomycotina</taxon>
        <taxon>Leotiomycetes</taxon>
        <taxon>Helotiales</taxon>
        <taxon>Mollisiaceae</taxon>
        <taxon>Phialocephala</taxon>
        <taxon>Phialocephala fortinii species complex</taxon>
    </lineage>
</organism>
<dbReference type="PROSITE" id="PS00455">
    <property type="entry name" value="AMP_BINDING"/>
    <property type="match status" value="1"/>
</dbReference>
<evidence type="ECO:0000313" key="3">
    <source>
        <dbReference type="EMBL" id="CZR65933.1"/>
    </source>
</evidence>
<reference evidence="3 4" key="1">
    <citation type="submission" date="2016-03" db="EMBL/GenBank/DDBJ databases">
        <authorList>
            <person name="Ploux O."/>
        </authorList>
    </citation>
    <scope>NUCLEOTIDE SEQUENCE [LARGE SCALE GENOMIC DNA]</scope>
    <source>
        <strain evidence="3 4">UAMH 11012</strain>
    </source>
</reference>
<dbReference type="CDD" id="cd05911">
    <property type="entry name" value="Firefly_Luc_like"/>
    <property type="match status" value="1"/>
</dbReference>
<evidence type="ECO:0000313" key="4">
    <source>
        <dbReference type="Proteomes" id="UP000184330"/>
    </source>
</evidence>
<dbReference type="OrthoDB" id="6509636at2759"/>
<feature type="domain" description="AMP-binding enzyme C-terminal" evidence="2">
    <location>
        <begin position="450"/>
        <end position="531"/>
    </location>
</feature>
<keyword evidence="4" id="KW-1185">Reference proteome</keyword>
<dbReference type="PANTHER" id="PTHR24096:SF265">
    <property type="entry name" value="ENZYME, PUTATIVE (AFU_ORTHOLOGUE AFUA_5G14270)-RELATED"/>
    <property type="match status" value="1"/>
</dbReference>
<accession>A0A1L7XLP0</accession>
<evidence type="ECO:0000259" key="2">
    <source>
        <dbReference type="Pfam" id="PF13193"/>
    </source>
</evidence>
<dbReference type="SUPFAM" id="SSF56801">
    <property type="entry name" value="Acetyl-CoA synthetase-like"/>
    <property type="match status" value="1"/>
</dbReference>
<dbReference type="Gene3D" id="3.30.300.30">
    <property type="match status" value="1"/>
</dbReference>
<dbReference type="Proteomes" id="UP000184330">
    <property type="component" value="Unassembled WGS sequence"/>
</dbReference>
<sequence>MTQQIDAFFKSPHHIDISGEDLLSWMFDDRSYDLGKPIYIDASNPARSISARQARSIIRRLVAGFCAAGLEKGDTVCLHSFNDIYYSLVFLGVIAAGGIWSGTNPGYTQYELLHHMTLTKAKFIITEPELLGPISLAAKQRGIGKNNIFIFNMLGQPLPSGYLSWLTLLDKGERDWVTFNNVETAKQTTAALLFSSGTTGLPKAAIISHHNLVAQHTLVHEVVKKPWVPTRLMCLPFFHAASIPMAHIAPLRSGEQTYVMRRFDLEPFLQNIERYGILELPMVPPLIVAIIMSPLRQKYSLKSLKWAICGAAPLDSVTQSKFKLLMHEDAYLTQCWGMSETTCIAMDFKWPEGDETGSCGRLLRNMDLKLVDDDGKDISCYDVRGEICVKGPIVISGYLENDTANAASFRDGWFHTGDIAYCDSKSKKWYIVDRKKELIKVRGFQVSPAELEAVLLSHPQIVDAAVIGVSPPRKDGSEVPRAYVTRLSSPQGTMVTVEEIKKLVSTKLASYKQLEGGVIFIDTIPKNASGKILKKILVERAKIEMREQKL</sequence>
<dbReference type="InterPro" id="IPR042099">
    <property type="entry name" value="ANL_N_sf"/>
</dbReference>
<keyword evidence="3" id="KW-0436">Ligase</keyword>
<dbReference type="Gene3D" id="3.40.50.12780">
    <property type="entry name" value="N-terminal domain of ligase-like"/>
    <property type="match status" value="1"/>
</dbReference>
<dbReference type="InterPro" id="IPR000873">
    <property type="entry name" value="AMP-dep_synth/lig_dom"/>
</dbReference>
<proteinExistence type="predicted"/>
<dbReference type="STRING" id="576137.A0A1L7XLP0"/>
<dbReference type="AlphaFoldDB" id="A0A1L7XLP0"/>
<evidence type="ECO:0000259" key="1">
    <source>
        <dbReference type="Pfam" id="PF00501"/>
    </source>
</evidence>
<protein>
    <submittedName>
        <fullName evidence="3">Related to 4-coumarate--CoA ligase</fullName>
    </submittedName>
</protein>
<dbReference type="InterPro" id="IPR025110">
    <property type="entry name" value="AMP-bd_C"/>
</dbReference>
<dbReference type="EMBL" id="FJOG01000033">
    <property type="protein sequence ID" value="CZR65933.1"/>
    <property type="molecule type" value="Genomic_DNA"/>
</dbReference>
<dbReference type="Pfam" id="PF13193">
    <property type="entry name" value="AMP-binding_C"/>
    <property type="match status" value="1"/>
</dbReference>
<dbReference type="PANTHER" id="PTHR24096">
    <property type="entry name" value="LONG-CHAIN-FATTY-ACID--COA LIGASE"/>
    <property type="match status" value="1"/>
</dbReference>
<name>A0A1L7XLP0_9HELO</name>
<dbReference type="Pfam" id="PF00501">
    <property type="entry name" value="AMP-binding"/>
    <property type="match status" value="1"/>
</dbReference>